<dbReference type="GO" id="GO:0016887">
    <property type="term" value="F:ATP hydrolysis activity"/>
    <property type="evidence" value="ECO:0007669"/>
    <property type="project" value="InterPro"/>
</dbReference>
<dbReference type="InterPro" id="IPR017871">
    <property type="entry name" value="ABC_transporter-like_CS"/>
</dbReference>
<accession>A0A6P2CSB6</accession>
<dbReference type="CDD" id="cd03230">
    <property type="entry name" value="ABC_DR_subfamily_A"/>
    <property type="match status" value="1"/>
</dbReference>
<dbReference type="KEGG" id="gms:SOIL9_58750"/>
<dbReference type="Proteomes" id="UP000464178">
    <property type="component" value="Chromosome"/>
</dbReference>
<dbReference type="InterPro" id="IPR027417">
    <property type="entry name" value="P-loop_NTPase"/>
</dbReference>
<dbReference type="GO" id="GO:0005524">
    <property type="term" value="F:ATP binding"/>
    <property type="evidence" value="ECO:0007669"/>
    <property type="project" value="UniProtKB-KW"/>
</dbReference>
<dbReference type="EMBL" id="LR593886">
    <property type="protein sequence ID" value="VTR91839.1"/>
    <property type="molecule type" value="Genomic_DNA"/>
</dbReference>
<evidence type="ECO:0000313" key="6">
    <source>
        <dbReference type="Proteomes" id="UP000464178"/>
    </source>
</evidence>
<evidence type="ECO:0000256" key="2">
    <source>
        <dbReference type="ARBA" id="ARBA00022741"/>
    </source>
</evidence>
<dbReference type="InterPro" id="IPR051782">
    <property type="entry name" value="ABC_Transporter_VariousFunc"/>
</dbReference>
<protein>
    <recommendedName>
        <fullName evidence="4">ABC transporter domain-containing protein</fullName>
    </recommendedName>
</protein>
<evidence type="ECO:0000256" key="1">
    <source>
        <dbReference type="ARBA" id="ARBA00022448"/>
    </source>
</evidence>
<dbReference type="Pfam" id="PF00005">
    <property type="entry name" value="ABC_tran"/>
    <property type="match status" value="1"/>
</dbReference>
<dbReference type="PANTHER" id="PTHR42939">
    <property type="entry name" value="ABC TRANSPORTER ATP-BINDING PROTEIN ALBC-RELATED"/>
    <property type="match status" value="1"/>
</dbReference>
<evidence type="ECO:0000256" key="3">
    <source>
        <dbReference type="ARBA" id="ARBA00022840"/>
    </source>
</evidence>
<keyword evidence="3 5" id="KW-0067">ATP-binding</keyword>
<keyword evidence="6" id="KW-1185">Reference proteome</keyword>
<dbReference type="PANTHER" id="PTHR42939:SF1">
    <property type="entry name" value="ABC TRANSPORTER ATP-BINDING PROTEIN ALBC-RELATED"/>
    <property type="match status" value="1"/>
</dbReference>
<evidence type="ECO:0000313" key="5">
    <source>
        <dbReference type="EMBL" id="VTR91839.1"/>
    </source>
</evidence>
<sequence>MTEPILATENLTKDYGSFRALNALTLSVNPGEVVGLLGPNGSGKSTALRLVLGFLRPTNGRASIGGVDCWADSVEARKRVAYLPGELRLYDTMTGRRLVTFLAQLRGDVPGPEIDDLAKKLDIDIDRPLTQMSSGMKRKVALLAVLVPKVPLIILDEPTNTLDPTMRDELLDQLKAARDRGQAVLFSSHVLQEVEAVCDRVAVLRRGELVHVQEMSSLREGRNVSARLTGAPPALGPGGAPLDANAITTDGRLQLTFRGPLPALLDWLAKQPLTDLVIEPQGLTPIYKKFHG</sequence>
<dbReference type="Gene3D" id="3.40.50.300">
    <property type="entry name" value="P-loop containing nucleotide triphosphate hydrolases"/>
    <property type="match status" value="1"/>
</dbReference>
<proteinExistence type="predicted"/>
<keyword evidence="1" id="KW-0813">Transport</keyword>
<dbReference type="RefSeq" id="WP_162666781.1">
    <property type="nucleotide sequence ID" value="NZ_LR593886.1"/>
</dbReference>
<keyword evidence="2" id="KW-0547">Nucleotide-binding</keyword>
<name>A0A6P2CSB6_9BACT</name>
<reference evidence="5 6" key="1">
    <citation type="submission" date="2019-05" db="EMBL/GenBank/DDBJ databases">
        <authorList>
            <consortium name="Science for Life Laboratories"/>
        </authorList>
    </citation>
    <scope>NUCLEOTIDE SEQUENCE [LARGE SCALE GENOMIC DNA]</scope>
    <source>
        <strain evidence="5">Soil9</strain>
    </source>
</reference>
<dbReference type="InterPro" id="IPR003439">
    <property type="entry name" value="ABC_transporter-like_ATP-bd"/>
</dbReference>
<dbReference type="AlphaFoldDB" id="A0A6P2CSB6"/>
<dbReference type="InterPro" id="IPR003593">
    <property type="entry name" value="AAA+_ATPase"/>
</dbReference>
<evidence type="ECO:0000259" key="4">
    <source>
        <dbReference type="PROSITE" id="PS50893"/>
    </source>
</evidence>
<dbReference type="SUPFAM" id="SSF52540">
    <property type="entry name" value="P-loop containing nucleoside triphosphate hydrolases"/>
    <property type="match status" value="1"/>
</dbReference>
<organism evidence="5 6">
    <name type="scientific">Gemmata massiliana</name>
    <dbReference type="NCBI Taxonomy" id="1210884"/>
    <lineage>
        <taxon>Bacteria</taxon>
        <taxon>Pseudomonadati</taxon>
        <taxon>Planctomycetota</taxon>
        <taxon>Planctomycetia</taxon>
        <taxon>Gemmatales</taxon>
        <taxon>Gemmataceae</taxon>
        <taxon>Gemmata</taxon>
    </lineage>
</organism>
<dbReference type="PROSITE" id="PS50893">
    <property type="entry name" value="ABC_TRANSPORTER_2"/>
    <property type="match status" value="1"/>
</dbReference>
<dbReference type="PROSITE" id="PS00211">
    <property type="entry name" value="ABC_TRANSPORTER_1"/>
    <property type="match status" value="1"/>
</dbReference>
<dbReference type="SMART" id="SM00382">
    <property type="entry name" value="AAA"/>
    <property type="match status" value="1"/>
</dbReference>
<feature type="domain" description="ABC transporter" evidence="4">
    <location>
        <begin position="6"/>
        <end position="231"/>
    </location>
</feature>
<gene>
    <name evidence="5" type="ORF">SOIL9_58750</name>
</gene>